<keyword evidence="4" id="KW-1185">Reference proteome</keyword>
<feature type="transmembrane region" description="Helical" evidence="1">
    <location>
        <begin position="34"/>
        <end position="56"/>
    </location>
</feature>
<dbReference type="Pfam" id="PF07811">
    <property type="entry name" value="TadE"/>
    <property type="match status" value="1"/>
</dbReference>
<dbReference type="EMBL" id="QHKS01000024">
    <property type="protein sequence ID" value="RDJ99308.1"/>
    <property type="molecule type" value="Genomic_DNA"/>
</dbReference>
<gene>
    <name evidence="3" type="ORF">DLM46_29195</name>
</gene>
<evidence type="ECO:0000259" key="2">
    <source>
        <dbReference type="Pfam" id="PF07811"/>
    </source>
</evidence>
<dbReference type="OrthoDB" id="6165442at2"/>
<sequence>MNQRALAVNPSRCPVRAQRGLRVGAERGAVALEFVLVFPFLMLVLFGIVDVSLLLCDKAVITNASREAARAGVVVRIPQLSVTQISNVALNYTQQNLVTGGTATTPTVTVDQSGGTSPGSPLTVTVTYQYQGLVVGSAFSSLTGPVTLTATTAMNYE</sequence>
<keyword evidence="1" id="KW-1133">Transmembrane helix</keyword>
<evidence type="ECO:0000256" key="1">
    <source>
        <dbReference type="SAM" id="Phobius"/>
    </source>
</evidence>
<evidence type="ECO:0000313" key="3">
    <source>
        <dbReference type="EMBL" id="RDJ99308.1"/>
    </source>
</evidence>
<name>A0A370N119_9BURK</name>
<dbReference type="AlphaFoldDB" id="A0A370N119"/>
<dbReference type="RefSeq" id="WP_115106358.1">
    <property type="nucleotide sequence ID" value="NZ_QHKS01000024.1"/>
</dbReference>
<organism evidence="3 4">
    <name type="scientific">Paraburkholderia lacunae</name>
    <dbReference type="NCBI Taxonomy" id="2211104"/>
    <lineage>
        <taxon>Bacteria</taxon>
        <taxon>Pseudomonadati</taxon>
        <taxon>Pseudomonadota</taxon>
        <taxon>Betaproteobacteria</taxon>
        <taxon>Burkholderiales</taxon>
        <taxon>Burkholderiaceae</taxon>
        <taxon>Paraburkholderia</taxon>
    </lineage>
</organism>
<comment type="caution">
    <text evidence="3">The sequence shown here is derived from an EMBL/GenBank/DDBJ whole genome shotgun (WGS) entry which is preliminary data.</text>
</comment>
<proteinExistence type="predicted"/>
<accession>A0A370N119</accession>
<reference evidence="4" key="1">
    <citation type="submission" date="2018-05" db="EMBL/GenBank/DDBJ databases">
        <authorList>
            <person name="Feng T."/>
        </authorList>
    </citation>
    <scope>NUCLEOTIDE SEQUENCE [LARGE SCALE GENOMIC DNA]</scope>
    <source>
        <strain evidence="4">S27</strain>
    </source>
</reference>
<protein>
    <submittedName>
        <fullName evidence="3">Pilus assembly protein TadE</fullName>
    </submittedName>
</protein>
<dbReference type="InterPro" id="IPR012495">
    <property type="entry name" value="TadE-like_dom"/>
</dbReference>
<keyword evidence="1" id="KW-0812">Transmembrane</keyword>
<evidence type="ECO:0000313" key="4">
    <source>
        <dbReference type="Proteomes" id="UP000254875"/>
    </source>
</evidence>
<feature type="domain" description="TadE-like" evidence="2">
    <location>
        <begin position="28"/>
        <end position="70"/>
    </location>
</feature>
<keyword evidence="1" id="KW-0472">Membrane</keyword>
<dbReference type="Proteomes" id="UP000254875">
    <property type="component" value="Unassembled WGS sequence"/>
</dbReference>